<proteinExistence type="predicted"/>
<organism evidence="1">
    <name type="scientific">marine sediment metagenome</name>
    <dbReference type="NCBI Taxonomy" id="412755"/>
    <lineage>
        <taxon>unclassified sequences</taxon>
        <taxon>metagenomes</taxon>
        <taxon>ecological metagenomes</taxon>
    </lineage>
</organism>
<dbReference type="AlphaFoldDB" id="A0A0F9HUD5"/>
<sequence length="228" mass="26258">MKTINEVSPILITGCARSGTSLFAGIVDICGGFGGNLSGPNKYNAKGMFENSHIRDITEKGYLKSIGMDILGQKPLPDTSNMMIPNNWKDQIYKVMLEEGYKDGPWYYKGAKACLIWPVWDFAFPSAKWIIVRRRSVDIIDSCLNTAFMRAYDTDEGWLSWIHHHEDKFLEMFKSGLNVKQVWPERLMQGNYEQAREAIEWLGLKWDRKKVVNFIEPKLWKAAQKRGL</sequence>
<dbReference type="EMBL" id="LAZR01015920">
    <property type="protein sequence ID" value="KKM06752.1"/>
    <property type="molecule type" value="Genomic_DNA"/>
</dbReference>
<reference evidence="1" key="1">
    <citation type="journal article" date="2015" name="Nature">
        <title>Complex archaea that bridge the gap between prokaryotes and eukaryotes.</title>
        <authorList>
            <person name="Spang A."/>
            <person name="Saw J.H."/>
            <person name="Jorgensen S.L."/>
            <person name="Zaremba-Niedzwiedzka K."/>
            <person name="Martijn J."/>
            <person name="Lind A.E."/>
            <person name="van Eijk R."/>
            <person name="Schleper C."/>
            <person name="Guy L."/>
            <person name="Ettema T.J."/>
        </authorList>
    </citation>
    <scope>NUCLEOTIDE SEQUENCE</scope>
</reference>
<dbReference type="InterPro" id="IPR027417">
    <property type="entry name" value="P-loop_NTPase"/>
</dbReference>
<name>A0A0F9HUD5_9ZZZZ</name>
<dbReference type="SUPFAM" id="SSF52540">
    <property type="entry name" value="P-loop containing nucleoside triphosphate hydrolases"/>
    <property type="match status" value="1"/>
</dbReference>
<evidence type="ECO:0008006" key="2">
    <source>
        <dbReference type="Google" id="ProtNLM"/>
    </source>
</evidence>
<gene>
    <name evidence="1" type="ORF">LCGC14_1740810</name>
</gene>
<dbReference type="Gene3D" id="3.40.50.300">
    <property type="entry name" value="P-loop containing nucleotide triphosphate hydrolases"/>
    <property type="match status" value="1"/>
</dbReference>
<accession>A0A0F9HUD5</accession>
<evidence type="ECO:0000313" key="1">
    <source>
        <dbReference type="EMBL" id="KKM06752.1"/>
    </source>
</evidence>
<protein>
    <recommendedName>
        <fullName evidence="2">Sulfotransferase domain-containing protein</fullName>
    </recommendedName>
</protein>
<comment type="caution">
    <text evidence="1">The sequence shown here is derived from an EMBL/GenBank/DDBJ whole genome shotgun (WGS) entry which is preliminary data.</text>
</comment>